<dbReference type="RefSeq" id="WP_105734650.1">
    <property type="nucleotide sequence ID" value="NZ_PVBT01000003.1"/>
</dbReference>
<evidence type="ECO:0000256" key="7">
    <source>
        <dbReference type="RuleBase" id="RU363037"/>
    </source>
</evidence>
<dbReference type="InterPro" id="IPR020058">
    <property type="entry name" value="Glu/Gln-tRNA-synth_Ib_cat-dom"/>
</dbReference>
<sequence length="291" mass="33136">MTVPVFRFAPSPNGHLHLGHAYSALLNRQMARASGGRLLLRMEDIDRERCTPELETAMQEDLHWLGLDWETPVRRQSEHFGVYRDVLDRLIRMDLVYPAFLSRGDIKREMQKATAKGLIWPHDPDGAALYPAIDRTISKRERQRRMDGGQPFSWRLHMDRALEQAGEPLFWHETADGGSDIAARPQDWGDVIIARKDMPTSYHLSVVIDDALQGISHVVRGRDLFHATGIHRLLQHILGLQPPVYNHHRLILDHDGQKLSKSRRDTSLRSLRAAGMTRDGVVSLVGLTPQP</sequence>
<gene>
    <name evidence="9" type="ORF">C5750_14415</name>
</gene>
<dbReference type="PANTHER" id="PTHR43311:SF1">
    <property type="entry name" value="GLUTAMYL-Q TRNA(ASP) SYNTHETASE"/>
    <property type="match status" value="1"/>
</dbReference>
<dbReference type="PRINTS" id="PR00987">
    <property type="entry name" value="TRNASYNTHGLU"/>
</dbReference>
<evidence type="ECO:0000259" key="8">
    <source>
        <dbReference type="Pfam" id="PF00749"/>
    </source>
</evidence>
<keyword evidence="7" id="KW-0648">Protein biosynthesis</keyword>
<dbReference type="GO" id="GO:0004818">
    <property type="term" value="F:glutamate-tRNA ligase activity"/>
    <property type="evidence" value="ECO:0007669"/>
    <property type="project" value="TreeGrafter"/>
</dbReference>
<dbReference type="InterPro" id="IPR049940">
    <property type="entry name" value="GluQ/Sye"/>
</dbReference>
<evidence type="ECO:0000313" key="10">
    <source>
        <dbReference type="Proteomes" id="UP000238563"/>
    </source>
</evidence>
<dbReference type="InterPro" id="IPR001412">
    <property type="entry name" value="aa-tRNA-synth_I_CS"/>
</dbReference>
<keyword evidence="5 7" id="KW-0067">ATP-binding</keyword>
<organism evidence="9 10">
    <name type="scientific">Phyllobacterium myrsinacearum</name>
    <dbReference type="NCBI Taxonomy" id="28101"/>
    <lineage>
        <taxon>Bacteria</taxon>
        <taxon>Pseudomonadati</taxon>
        <taxon>Pseudomonadota</taxon>
        <taxon>Alphaproteobacteria</taxon>
        <taxon>Hyphomicrobiales</taxon>
        <taxon>Phyllobacteriaceae</taxon>
        <taxon>Phyllobacterium</taxon>
    </lineage>
</organism>
<dbReference type="Pfam" id="PF00749">
    <property type="entry name" value="tRNA-synt_1c"/>
    <property type="match status" value="1"/>
</dbReference>
<evidence type="ECO:0000256" key="2">
    <source>
        <dbReference type="ARBA" id="ARBA00022723"/>
    </source>
</evidence>
<dbReference type="GO" id="GO:0006424">
    <property type="term" value="P:glutamyl-tRNA aminoacylation"/>
    <property type="evidence" value="ECO:0007669"/>
    <property type="project" value="TreeGrafter"/>
</dbReference>
<comment type="similarity">
    <text evidence="7">Belongs to the class-I aminoacyl-tRNA synthetase family.</text>
</comment>
<name>A0A2S9JKL3_9HYPH</name>
<evidence type="ECO:0000256" key="6">
    <source>
        <dbReference type="ARBA" id="ARBA00023146"/>
    </source>
</evidence>
<dbReference type="InterPro" id="IPR014729">
    <property type="entry name" value="Rossmann-like_a/b/a_fold"/>
</dbReference>
<evidence type="ECO:0000256" key="1">
    <source>
        <dbReference type="ARBA" id="ARBA00022598"/>
    </source>
</evidence>
<reference evidence="9 10" key="1">
    <citation type="submission" date="2018-02" db="EMBL/GenBank/DDBJ databases">
        <title>The draft genome of Phyllobacterium myrsinacearum DSM5892.</title>
        <authorList>
            <person name="Li L."/>
            <person name="Liu L."/>
            <person name="Zhang X."/>
            <person name="Wang T."/>
        </authorList>
    </citation>
    <scope>NUCLEOTIDE SEQUENCE [LARGE SCALE GENOMIC DNA]</scope>
    <source>
        <strain evidence="9 10">DSM 5892</strain>
    </source>
</reference>
<dbReference type="InterPro" id="IPR000924">
    <property type="entry name" value="Glu/Gln-tRNA-synth"/>
</dbReference>
<evidence type="ECO:0000256" key="4">
    <source>
        <dbReference type="ARBA" id="ARBA00022833"/>
    </source>
</evidence>
<keyword evidence="2" id="KW-0479">Metal-binding</keyword>
<keyword evidence="6 7" id="KW-0030">Aminoacyl-tRNA synthetase</keyword>
<dbReference type="Proteomes" id="UP000238563">
    <property type="component" value="Unassembled WGS sequence"/>
</dbReference>
<protein>
    <submittedName>
        <fullName evidence="9">tRNA glutamyl-Q(34) synthetase GluQRS</fullName>
    </submittedName>
</protein>
<dbReference type="PANTHER" id="PTHR43311">
    <property type="entry name" value="GLUTAMATE--TRNA LIGASE"/>
    <property type="match status" value="1"/>
</dbReference>
<evidence type="ECO:0000313" key="9">
    <source>
        <dbReference type="EMBL" id="PRD53651.1"/>
    </source>
</evidence>
<feature type="domain" description="Glutamyl/glutaminyl-tRNA synthetase class Ib catalytic" evidence="8">
    <location>
        <begin position="6"/>
        <end position="282"/>
    </location>
</feature>
<dbReference type="NCBIfam" id="NF004315">
    <property type="entry name" value="PRK05710.1-4"/>
    <property type="match status" value="1"/>
</dbReference>
<dbReference type="GO" id="GO:0005829">
    <property type="term" value="C:cytosol"/>
    <property type="evidence" value="ECO:0007669"/>
    <property type="project" value="TreeGrafter"/>
</dbReference>
<keyword evidence="1 7" id="KW-0436">Ligase</keyword>
<dbReference type="PROSITE" id="PS00178">
    <property type="entry name" value="AA_TRNA_LIGASE_I"/>
    <property type="match status" value="1"/>
</dbReference>
<accession>A0A2S9JKL3</accession>
<proteinExistence type="inferred from homology"/>
<keyword evidence="3 7" id="KW-0547">Nucleotide-binding</keyword>
<dbReference type="AlphaFoldDB" id="A0A2S9JKL3"/>
<evidence type="ECO:0000256" key="3">
    <source>
        <dbReference type="ARBA" id="ARBA00022741"/>
    </source>
</evidence>
<dbReference type="EMBL" id="PVBT01000003">
    <property type="protein sequence ID" value="PRD53651.1"/>
    <property type="molecule type" value="Genomic_DNA"/>
</dbReference>
<evidence type="ECO:0000256" key="5">
    <source>
        <dbReference type="ARBA" id="ARBA00022840"/>
    </source>
</evidence>
<dbReference type="SUPFAM" id="SSF52374">
    <property type="entry name" value="Nucleotidylyl transferase"/>
    <property type="match status" value="1"/>
</dbReference>
<dbReference type="Gene3D" id="3.40.50.620">
    <property type="entry name" value="HUPs"/>
    <property type="match status" value="1"/>
</dbReference>
<keyword evidence="10" id="KW-1185">Reference proteome</keyword>
<dbReference type="GO" id="GO:0005524">
    <property type="term" value="F:ATP binding"/>
    <property type="evidence" value="ECO:0007669"/>
    <property type="project" value="UniProtKB-KW"/>
</dbReference>
<dbReference type="OrthoDB" id="9807503at2"/>
<keyword evidence="4" id="KW-0862">Zinc</keyword>
<comment type="caution">
    <text evidence="9">The sequence shown here is derived from an EMBL/GenBank/DDBJ whole genome shotgun (WGS) entry which is preliminary data.</text>
</comment>